<accession>A0AA50DG89</accession>
<reference evidence="5 6" key="1">
    <citation type="submission" date="2023-07" db="EMBL/GenBank/DDBJ databases">
        <title>Pathogenic bacteria of pear tree diseases.</title>
        <authorList>
            <person name="Zhang Z."/>
            <person name="He L."/>
            <person name="Huang R."/>
        </authorList>
    </citation>
    <scope>NUCLEOTIDE SEQUENCE [LARGE SCALE GENOMIC DNA]</scope>
    <source>
        <strain evidence="5 6">DE2</strain>
    </source>
</reference>
<feature type="region of interest" description="Disordered" evidence="3">
    <location>
        <begin position="261"/>
        <end position="283"/>
    </location>
</feature>
<dbReference type="Gene3D" id="3.40.50.1820">
    <property type="entry name" value="alpha/beta hydrolase"/>
    <property type="match status" value="1"/>
</dbReference>
<evidence type="ECO:0000313" key="5">
    <source>
        <dbReference type="EMBL" id="WLS77532.1"/>
    </source>
</evidence>
<proteinExistence type="inferred from homology"/>
<dbReference type="AlphaFoldDB" id="A0AA50DG89"/>
<dbReference type="InterPro" id="IPR019913">
    <property type="entry name" value="Pyrimidine_utilisation_RutD"/>
</dbReference>
<feature type="compositionally biased region" description="Polar residues" evidence="3">
    <location>
        <begin position="261"/>
        <end position="275"/>
    </location>
</feature>
<gene>
    <name evidence="2 5" type="primary">rutD</name>
    <name evidence="5" type="ORF">Q3V30_13695</name>
</gene>
<dbReference type="PANTHER" id="PTHR43433:SF5">
    <property type="entry name" value="AB HYDROLASE-1 DOMAIN-CONTAINING PROTEIN"/>
    <property type="match status" value="1"/>
</dbReference>
<dbReference type="GO" id="GO:0019740">
    <property type="term" value="P:nitrogen utilization"/>
    <property type="evidence" value="ECO:0007669"/>
    <property type="project" value="UniProtKB-UniRule"/>
</dbReference>
<dbReference type="InterPro" id="IPR000073">
    <property type="entry name" value="AB_hydrolase_1"/>
</dbReference>
<evidence type="ECO:0000259" key="4">
    <source>
        <dbReference type="Pfam" id="PF00561"/>
    </source>
</evidence>
<dbReference type="KEGG" id="epi:Q3V30_13695"/>
<name>A0AA50DG89_9GAMM</name>
<dbReference type="SUPFAM" id="SSF53474">
    <property type="entry name" value="alpha/beta-Hydrolases"/>
    <property type="match status" value="1"/>
</dbReference>
<evidence type="ECO:0000313" key="6">
    <source>
        <dbReference type="Proteomes" id="UP001228139"/>
    </source>
</evidence>
<organism evidence="5 6">
    <name type="scientific">Erwinia pyri</name>
    <dbReference type="NCBI Taxonomy" id="3062598"/>
    <lineage>
        <taxon>Bacteria</taxon>
        <taxon>Pseudomonadati</taxon>
        <taxon>Pseudomonadota</taxon>
        <taxon>Gammaproteobacteria</taxon>
        <taxon>Enterobacterales</taxon>
        <taxon>Erwiniaceae</taxon>
        <taxon>Erwinia</taxon>
    </lineage>
</organism>
<dbReference type="NCBIfam" id="TIGR03611">
    <property type="entry name" value="RutD"/>
    <property type="match status" value="1"/>
</dbReference>
<evidence type="ECO:0000256" key="1">
    <source>
        <dbReference type="ARBA" id="ARBA00022801"/>
    </source>
</evidence>
<evidence type="ECO:0000256" key="2">
    <source>
        <dbReference type="HAMAP-Rule" id="MF_00832"/>
    </source>
</evidence>
<dbReference type="Proteomes" id="UP001228139">
    <property type="component" value="Chromosome"/>
</dbReference>
<evidence type="ECO:0000256" key="3">
    <source>
        <dbReference type="SAM" id="MobiDB-lite"/>
    </source>
</evidence>
<dbReference type="Pfam" id="PF00561">
    <property type="entry name" value="Abhydrolase_1"/>
    <property type="match status" value="1"/>
</dbReference>
<comment type="function">
    <text evidence="2">Involved in pyrimidine catabolism. May facilitate the hydrolysis of carbamate, a reaction that can also occur spontaneously.</text>
</comment>
<dbReference type="PRINTS" id="PR00111">
    <property type="entry name" value="ABHYDROLASE"/>
</dbReference>
<keyword evidence="6" id="KW-1185">Reference proteome</keyword>
<comment type="similarity">
    <text evidence="2">Belongs to the AB hydrolase superfamily. Hydrolase RutD family.</text>
</comment>
<feature type="domain" description="AB hydrolase-1" evidence="4">
    <location>
        <begin position="16"/>
        <end position="121"/>
    </location>
</feature>
<dbReference type="EMBL" id="CP132353">
    <property type="protein sequence ID" value="WLS77532.1"/>
    <property type="molecule type" value="Genomic_DNA"/>
</dbReference>
<dbReference type="RefSeq" id="WP_306206540.1">
    <property type="nucleotide sequence ID" value="NZ_CP132353.1"/>
</dbReference>
<dbReference type="PANTHER" id="PTHR43433">
    <property type="entry name" value="HYDROLASE, ALPHA/BETA FOLD FAMILY PROTEIN"/>
    <property type="match status" value="1"/>
</dbReference>
<dbReference type="HAMAP" id="MF_00832">
    <property type="entry name" value="RutD"/>
    <property type="match status" value="1"/>
</dbReference>
<dbReference type="GO" id="GO:0016811">
    <property type="term" value="F:hydrolase activity, acting on carbon-nitrogen (but not peptide) bonds, in linear amides"/>
    <property type="evidence" value="ECO:0007669"/>
    <property type="project" value="InterPro"/>
</dbReference>
<dbReference type="InterPro" id="IPR050471">
    <property type="entry name" value="AB_hydrolase"/>
</dbReference>
<dbReference type="InterPro" id="IPR029058">
    <property type="entry name" value="AB_hydrolase_fold"/>
</dbReference>
<protein>
    <recommendedName>
        <fullName evidence="2">Putative carbamate hydrolase RutD</fullName>
        <ecNumber evidence="2">3.5.1.-</ecNumber>
    </recommendedName>
    <alternativeName>
        <fullName evidence="2">Aminohydrolase</fullName>
    </alternativeName>
</protein>
<comment type="catalytic activity">
    <reaction evidence="2">
        <text>carbamate + 2 H(+) = NH4(+) + CO2</text>
        <dbReference type="Rhea" id="RHEA:15649"/>
        <dbReference type="ChEBI" id="CHEBI:13941"/>
        <dbReference type="ChEBI" id="CHEBI:15378"/>
        <dbReference type="ChEBI" id="CHEBI:16526"/>
        <dbReference type="ChEBI" id="CHEBI:28938"/>
    </reaction>
</comment>
<dbReference type="EC" id="3.5.1.-" evidence="2"/>
<sequence length="283" mass="31354">MHIELSGLTHPEARTLVLSAGLGGLGSFWLPQMNDLRQKYRVVTYDQRGTGRSPDTLPEGYSMGDMAAELAAELAASGIDRYDVIGHALGGMVAMQLALDYPQRVSRLVIVNGWLRLNAHTRRCFSVRQDLLLNVGVEAYVRAQPLFLYPADWLAENQARIEAEDALHAAHFQGTENLLRRLNALMACDFSELASRITQPVLAICSQDDLLVPWRCSQALYEALPQAWLEKMPWGGHAMSVTDSALFNQLLMAWLEETSPAVTQSEPSSTEQSRPVSFAARTL</sequence>
<keyword evidence="1 2" id="KW-0378">Hydrolase</keyword>
<dbReference type="GO" id="GO:0006212">
    <property type="term" value="P:uracil catabolic process"/>
    <property type="evidence" value="ECO:0007669"/>
    <property type="project" value="UniProtKB-UniRule"/>
</dbReference>